<organism evidence="1 2">
    <name type="scientific">Paucimonas lemoignei</name>
    <name type="common">Pseudomonas lemoignei</name>
    <dbReference type="NCBI Taxonomy" id="29443"/>
    <lineage>
        <taxon>Bacteria</taxon>
        <taxon>Pseudomonadati</taxon>
        <taxon>Pseudomonadota</taxon>
        <taxon>Betaproteobacteria</taxon>
        <taxon>Burkholderiales</taxon>
        <taxon>Burkholderiaceae</taxon>
        <taxon>Paucimonas</taxon>
    </lineage>
</organism>
<evidence type="ECO:0000313" key="2">
    <source>
        <dbReference type="Proteomes" id="UP000295382"/>
    </source>
</evidence>
<dbReference type="AlphaFoldDB" id="A0A4R3HP78"/>
<dbReference type="GO" id="GO:0106300">
    <property type="term" value="P:protein-DNA covalent cross-linking repair"/>
    <property type="evidence" value="ECO:0007669"/>
    <property type="project" value="InterPro"/>
</dbReference>
<dbReference type="SUPFAM" id="SSF143081">
    <property type="entry name" value="BB1717-like"/>
    <property type="match status" value="1"/>
</dbReference>
<dbReference type="InterPro" id="IPR003738">
    <property type="entry name" value="SRAP"/>
</dbReference>
<reference evidence="1 2" key="1">
    <citation type="submission" date="2019-03" db="EMBL/GenBank/DDBJ databases">
        <title>Genomic Encyclopedia of Type Strains, Phase IV (KMG-IV): sequencing the most valuable type-strain genomes for metagenomic binning, comparative biology and taxonomic classification.</title>
        <authorList>
            <person name="Goeker M."/>
        </authorList>
    </citation>
    <scope>NUCLEOTIDE SEQUENCE [LARGE SCALE GENOMIC DNA]</scope>
    <source>
        <strain evidence="1 2">DSM 7445</strain>
    </source>
</reference>
<dbReference type="Gene3D" id="3.90.1680.10">
    <property type="entry name" value="SOS response associated peptidase-like"/>
    <property type="match status" value="1"/>
</dbReference>
<protein>
    <submittedName>
        <fullName evidence="1">SOS response associated peptidase (SRAP)</fullName>
    </submittedName>
</protein>
<name>A0A4R3HP78_PAULE</name>
<dbReference type="InterPro" id="IPR036590">
    <property type="entry name" value="SRAP-like"/>
</dbReference>
<comment type="caution">
    <text evidence="1">The sequence shown here is derived from an EMBL/GenBank/DDBJ whole genome shotgun (WGS) entry which is preliminary data.</text>
</comment>
<dbReference type="GO" id="GO:0003697">
    <property type="term" value="F:single-stranded DNA binding"/>
    <property type="evidence" value="ECO:0007669"/>
    <property type="project" value="InterPro"/>
</dbReference>
<dbReference type="Pfam" id="PF02586">
    <property type="entry name" value="SRAP"/>
    <property type="match status" value="1"/>
</dbReference>
<dbReference type="OrthoDB" id="6192129at2"/>
<dbReference type="Proteomes" id="UP000295382">
    <property type="component" value="Unassembled WGS sequence"/>
</dbReference>
<accession>A0A4R3HP78</accession>
<sequence>MHRLLDGTEQFDTIHWGYRPVLAVERDLPERTTAPLENILVKPYYKGLMDTGRAILSVDAWYELEDTGRDAKRWRFQHQSGELALVAVVARWEVYGHQPPGAGFAIVMYGGRPAILAPEDARQWLDLSLSANRVACLVRDKILPGSQFVRTEN</sequence>
<keyword evidence="2" id="KW-1185">Reference proteome</keyword>
<gene>
    <name evidence="1" type="ORF">EDC30_11844</name>
</gene>
<dbReference type="EMBL" id="SLZQ01000018">
    <property type="protein sequence ID" value="TCS33103.1"/>
    <property type="molecule type" value="Genomic_DNA"/>
</dbReference>
<proteinExistence type="predicted"/>
<evidence type="ECO:0000313" key="1">
    <source>
        <dbReference type="EMBL" id="TCS33103.1"/>
    </source>
</evidence>